<dbReference type="CDD" id="cd10148">
    <property type="entry name" value="CsoR-like_DUF156"/>
    <property type="match status" value="1"/>
</dbReference>
<name>A0A2T0BRI8_9CLOT</name>
<reference evidence="1 2" key="1">
    <citation type="submission" date="2018-03" db="EMBL/GenBank/DDBJ databases">
        <title>Genome sequence of Clostridium luticellarii DSM 29923.</title>
        <authorList>
            <person name="Poehlein A."/>
            <person name="Daniel R."/>
        </authorList>
    </citation>
    <scope>NUCLEOTIDE SEQUENCE [LARGE SCALE GENOMIC DNA]</scope>
    <source>
        <strain evidence="1 2">DSM 29923</strain>
    </source>
</reference>
<evidence type="ECO:0000313" key="1">
    <source>
        <dbReference type="EMBL" id="PRR86486.1"/>
    </source>
</evidence>
<dbReference type="InterPro" id="IPR003735">
    <property type="entry name" value="Metal_Tscrpt_repr"/>
</dbReference>
<sequence>MSTYEHHDVDKICQRINRIQGQLKGICKMLKDDKPCDEIIIQLNSSKAALQKISQIILEDHLDHCVLDALRSKDREPQVESLKRALNQYTKMI</sequence>
<accession>A0A2T0BRI8</accession>
<proteinExistence type="predicted"/>
<dbReference type="RefSeq" id="WP_106008087.1">
    <property type="nucleotide sequence ID" value="NZ_JALCPJ010000001.1"/>
</dbReference>
<comment type="caution">
    <text evidence="1">The sequence shown here is derived from an EMBL/GenBank/DDBJ whole genome shotgun (WGS) entry which is preliminary data.</text>
</comment>
<evidence type="ECO:0000313" key="2">
    <source>
        <dbReference type="Proteomes" id="UP000237798"/>
    </source>
</evidence>
<dbReference type="Proteomes" id="UP000237798">
    <property type="component" value="Unassembled WGS sequence"/>
</dbReference>
<dbReference type="InterPro" id="IPR038390">
    <property type="entry name" value="Metal_Tscrpt_repr_sf"/>
</dbReference>
<dbReference type="GO" id="GO:0045892">
    <property type="term" value="P:negative regulation of DNA-templated transcription"/>
    <property type="evidence" value="ECO:0007669"/>
    <property type="project" value="UniProtKB-ARBA"/>
</dbReference>
<organism evidence="1 2">
    <name type="scientific">Clostridium luticellarii</name>
    <dbReference type="NCBI Taxonomy" id="1691940"/>
    <lineage>
        <taxon>Bacteria</taxon>
        <taxon>Bacillati</taxon>
        <taxon>Bacillota</taxon>
        <taxon>Clostridia</taxon>
        <taxon>Eubacteriales</taxon>
        <taxon>Clostridiaceae</taxon>
        <taxon>Clostridium</taxon>
    </lineage>
</organism>
<dbReference type="AlphaFoldDB" id="A0A2T0BRI8"/>
<dbReference type="PANTHER" id="PTHR33677">
    <property type="entry name" value="TRANSCRIPTIONAL REPRESSOR FRMR-RELATED"/>
    <property type="match status" value="1"/>
</dbReference>
<dbReference type="EMBL" id="PVXP01000004">
    <property type="protein sequence ID" value="PRR86486.1"/>
    <property type="molecule type" value="Genomic_DNA"/>
</dbReference>
<gene>
    <name evidence="1" type="primary">csoR_1</name>
    <name evidence="1" type="ORF">CLLU_05840</name>
</gene>
<keyword evidence="2" id="KW-1185">Reference proteome</keyword>
<dbReference type="PANTHER" id="PTHR33677:SF3">
    <property type="entry name" value="COPPER-SENSING TRANSCRIPTIONAL REPRESSOR RICR"/>
    <property type="match status" value="1"/>
</dbReference>
<dbReference type="Pfam" id="PF02583">
    <property type="entry name" value="Trns_repr_metal"/>
    <property type="match status" value="1"/>
</dbReference>
<dbReference type="OrthoDB" id="9811244at2"/>
<dbReference type="GO" id="GO:0046872">
    <property type="term" value="F:metal ion binding"/>
    <property type="evidence" value="ECO:0007669"/>
    <property type="project" value="InterPro"/>
</dbReference>
<dbReference type="GO" id="GO:0003677">
    <property type="term" value="F:DNA binding"/>
    <property type="evidence" value="ECO:0007669"/>
    <property type="project" value="InterPro"/>
</dbReference>
<dbReference type="Gene3D" id="1.20.58.1000">
    <property type="entry name" value="Metal-sensitive repressor, helix protomer"/>
    <property type="match status" value="1"/>
</dbReference>
<protein>
    <submittedName>
        <fullName evidence="1">Copper-sensing transcriptional repressor CsoR</fullName>
    </submittedName>
</protein>